<evidence type="ECO:0000313" key="4">
    <source>
        <dbReference type="EMBL" id="BBD07782.1"/>
    </source>
</evidence>
<dbReference type="AlphaFoldDB" id="A0A2Z6AWZ9"/>
<evidence type="ECO:0000313" key="5">
    <source>
        <dbReference type="Proteomes" id="UP000269883"/>
    </source>
</evidence>
<gene>
    <name evidence="4" type="ORF">DFE_1056</name>
</gene>
<dbReference type="OrthoDB" id="8771774at2"/>
<dbReference type="InterPro" id="IPR001638">
    <property type="entry name" value="Solute-binding_3/MltF_N"/>
</dbReference>
<organism evidence="4 5">
    <name type="scientific">Desulfovibrio ferrophilus</name>
    <dbReference type="NCBI Taxonomy" id="241368"/>
    <lineage>
        <taxon>Bacteria</taxon>
        <taxon>Pseudomonadati</taxon>
        <taxon>Thermodesulfobacteriota</taxon>
        <taxon>Desulfovibrionia</taxon>
        <taxon>Desulfovibrionales</taxon>
        <taxon>Desulfovibrionaceae</taxon>
        <taxon>Desulfovibrio</taxon>
    </lineage>
</organism>
<accession>A0A2Z6AWZ9</accession>
<feature type="signal peptide" evidence="2">
    <location>
        <begin position="1"/>
        <end position="30"/>
    </location>
</feature>
<dbReference type="SMART" id="SM00062">
    <property type="entry name" value="PBPb"/>
    <property type="match status" value="1"/>
</dbReference>
<dbReference type="Pfam" id="PF00497">
    <property type="entry name" value="SBP_bac_3"/>
    <property type="match status" value="1"/>
</dbReference>
<evidence type="ECO:0000259" key="3">
    <source>
        <dbReference type="SMART" id="SM00062"/>
    </source>
</evidence>
<dbReference type="RefSeq" id="WP_126377332.1">
    <property type="nucleotide sequence ID" value="NZ_AP017378.1"/>
</dbReference>
<dbReference type="PANTHER" id="PTHR35936:SF35">
    <property type="entry name" value="L-CYSTINE-BINDING PROTEIN TCYJ"/>
    <property type="match status" value="1"/>
</dbReference>
<protein>
    <recommendedName>
        <fullName evidence="3">Solute-binding protein family 3/N-terminal domain-containing protein</fullName>
    </recommendedName>
</protein>
<dbReference type="SUPFAM" id="SSF53850">
    <property type="entry name" value="Periplasmic binding protein-like II"/>
    <property type="match status" value="1"/>
</dbReference>
<keyword evidence="5" id="KW-1185">Reference proteome</keyword>
<evidence type="ECO:0000256" key="1">
    <source>
        <dbReference type="ARBA" id="ARBA00022729"/>
    </source>
</evidence>
<sequence length="260" mass="29543">MKQYPLAPLRAILTAALVVTLLLVPCNSLAGPDDGLLTLSYNEDGYPPFLIEQEGKISGITVDILTRALQRLDYKLAITLHPEKRGQELLLRGEVNARGKAKEWVLHPEFYDWSEPFLEPHSVIISPADKPILTPTIANMQGLSIAAIHGFSYPYLDEAFTQNSLHRVNVRNAQKLLVLTHKKRVDGAVIDRFTALWLIKNSDEYSLEDFHIAAHPLSTLGYRLMFNKKQNWKPFIKRFNSEIKHMKADGTIQSILDNYR</sequence>
<dbReference type="Proteomes" id="UP000269883">
    <property type="component" value="Chromosome"/>
</dbReference>
<reference evidence="4 5" key="1">
    <citation type="journal article" date="2018" name="Sci. Adv.">
        <title>Multi-heme cytochromes provide a pathway for survival in energy-limited environments.</title>
        <authorList>
            <person name="Deng X."/>
            <person name="Dohmae N."/>
            <person name="Nealson K.H."/>
            <person name="Hashimoto K."/>
            <person name="Okamoto A."/>
        </authorList>
    </citation>
    <scope>NUCLEOTIDE SEQUENCE [LARGE SCALE GENOMIC DNA]</scope>
    <source>
        <strain evidence="4 5">IS5</strain>
    </source>
</reference>
<evidence type="ECO:0000256" key="2">
    <source>
        <dbReference type="SAM" id="SignalP"/>
    </source>
</evidence>
<dbReference type="KEGG" id="dfl:DFE_1056"/>
<proteinExistence type="predicted"/>
<name>A0A2Z6AWZ9_9BACT</name>
<dbReference type="Gene3D" id="3.40.190.10">
    <property type="entry name" value="Periplasmic binding protein-like II"/>
    <property type="match status" value="2"/>
</dbReference>
<feature type="domain" description="Solute-binding protein family 3/N-terminal" evidence="3">
    <location>
        <begin position="36"/>
        <end position="260"/>
    </location>
</feature>
<dbReference type="PANTHER" id="PTHR35936">
    <property type="entry name" value="MEMBRANE-BOUND LYTIC MUREIN TRANSGLYCOSYLASE F"/>
    <property type="match status" value="1"/>
</dbReference>
<feature type="chain" id="PRO_5016376796" description="Solute-binding protein family 3/N-terminal domain-containing protein" evidence="2">
    <location>
        <begin position="31"/>
        <end position="260"/>
    </location>
</feature>
<keyword evidence="1 2" id="KW-0732">Signal</keyword>
<dbReference type="EMBL" id="AP017378">
    <property type="protein sequence ID" value="BBD07782.1"/>
    <property type="molecule type" value="Genomic_DNA"/>
</dbReference>